<dbReference type="PROSITE" id="PS00678">
    <property type="entry name" value="WD_REPEATS_1"/>
    <property type="match status" value="1"/>
</dbReference>
<proteinExistence type="predicted"/>
<keyword evidence="1 3" id="KW-0853">WD repeat</keyword>
<evidence type="ECO:0000313" key="5">
    <source>
        <dbReference type="Proteomes" id="UP000019132"/>
    </source>
</evidence>
<dbReference type="InterPro" id="IPR015943">
    <property type="entry name" value="WD40/YVTN_repeat-like_dom_sf"/>
</dbReference>
<evidence type="ECO:0000313" key="4">
    <source>
        <dbReference type="EnsemblProtists" id="PYU1_T005400"/>
    </source>
</evidence>
<reference evidence="5" key="1">
    <citation type="journal article" date="2010" name="Genome Biol.">
        <title>Genome sequence of the necrotrophic plant pathogen Pythium ultimum reveals original pathogenicity mechanisms and effector repertoire.</title>
        <authorList>
            <person name="Levesque C.A."/>
            <person name="Brouwer H."/>
            <person name="Cano L."/>
            <person name="Hamilton J.P."/>
            <person name="Holt C."/>
            <person name="Huitema E."/>
            <person name="Raffaele S."/>
            <person name="Robideau G.P."/>
            <person name="Thines M."/>
            <person name="Win J."/>
            <person name="Zerillo M.M."/>
            <person name="Beakes G.W."/>
            <person name="Boore J.L."/>
            <person name="Busam D."/>
            <person name="Dumas B."/>
            <person name="Ferriera S."/>
            <person name="Fuerstenberg S.I."/>
            <person name="Gachon C.M."/>
            <person name="Gaulin E."/>
            <person name="Govers F."/>
            <person name="Grenville-Briggs L."/>
            <person name="Horner N."/>
            <person name="Hostetler J."/>
            <person name="Jiang R.H."/>
            <person name="Johnson J."/>
            <person name="Krajaejun T."/>
            <person name="Lin H."/>
            <person name="Meijer H.J."/>
            <person name="Moore B."/>
            <person name="Morris P."/>
            <person name="Phuntmart V."/>
            <person name="Puiu D."/>
            <person name="Shetty J."/>
            <person name="Stajich J.E."/>
            <person name="Tripathy S."/>
            <person name="Wawra S."/>
            <person name="van West P."/>
            <person name="Whitty B.R."/>
            <person name="Coutinho P.M."/>
            <person name="Henrissat B."/>
            <person name="Martin F."/>
            <person name="Thomas P.D."/>
            <person name="Tyler B.M."/>
            <person name="De Vries R.P."/>
            <person name="Kamoun S."/>
            <person name="Yandell M."/>
            <person name="Tisserat N."/>
            <person name="Buell C.R."/>
        </authorList>
    </citation>
    <scope>NUCLEOTIDE SEQUENCE</scope>
    <source>
        <strain evidence="5">DAOM:BR144</strain>
    </source>
</reference>
<dbReference type="SMART" id="SM00320">
    <property type="entry name" value="WD40"/>
    <property type="match status" value="4"/>
</dbReference>
<dbReference type="VEuPathDB" id="FungiDB:PYU1_G005389"/>
<dbReference type="OMA" id="YQRQSMQ"/>
<dbReference type="PRINTS" id="PR00320">
    <property type="entry name" value="GPROTEINBRPT"/>
</dbReference>
<accession>K3WKA8</accession>
<evidence type="ECO:0008006" key="6">
    <source>
        <dbReference type="Google" id="ProtNLM"/>
    </source>
</evidence>
<dbReference type="PROSITE" id="PS50294">
    <property type="entry name" value="WD_REPEATS_REGION"/>
    <property type="match status" value="2"/>
</dbReference>
<reference evidence="4" key="3">
    <citation type="submission" date="2015-02" db="UniProtKB">
        <authorList>
            <consortium name="EnsemblProtists"/>
        </authorList>
    </citation>
    <scope>IDENTIFICATION</scope>
    <source>
        <strain evidence="4">DAOM BR144</strain>
    </source>
</reference>
<dbReference type="Pfam" id="PF00400">
    <property type="entry name" value="WD40"/>
    <property type="match status" value="4"/>
</dbReference>
<dbReference type="PANTHER" id="PTHR19854">
    <property type="entry name" value="TRANSDUCIN BETA-LIKE 3"/>
    <property type="match status" value="1"/>
</dbReference>
<dbReference type="Proteomes" id="UP000019132">
    <property type="component" value="Unassembled WGS sequence"/>
</dbReference>
<dbReference type="STRING" id="431595.K3WKA8"/>
<sequence>MAHKSSKAPPPAPLGILRGHGAPVNAISFLAPTTIVSGAADGVVKIWDLKTRRERATFSQAHSKAGVLHTSALADDSTRFVTQGRDGFVKLWDASTFNDGCEPLLSYYCGSYSFTKFAVQRWPAADQSLENGNLIVSPSAESNQIFIYDVRSPATSRPSLQVAVPDGSSKKGMCMSLCLFESRSGNNGAAQTYIAAGYESGELAILELRSGGKLASEAQVTAGANPLLAFDVTQDGQSAICGSAGEDLYKAAFDASTFTISSESFFQCNHGGIGAIRIRGDQRIFATAGWDHRVRVFHLRKLKPLAILKYHTESVFGLDFSADSSMFVSASKDHKIALWSIYPPAFDQAVHQKLRTY</sequence>
<dbReference type="HOGENOM" id="CLU_041940_2_1_1"/>
<keyword evidence="2" id="KW-0677">Repeat</keyword>
<name>K3WKA8_GLOUD</name>
<dbReference type="InterPro" id="IPR001680">
    <property type="entry name" value="WD40_rpt"/>
</dbReference>
<dbReference type="InterPro" id="IPR036322">
    <property type="entry name" value="WD40_repeat_dom_sf"/>
</dbReference>
<protein>
    <recommendedName>
        <fullName evidence="6">Anaphase-promoting complex subunit 4 WD40 domain-containing protein</fullName>
    </recommendedName>
</protein>
<evidence type="ECO:0000256" key="2">
    <source>
        <dbReference type="ARBA" id="ARBA00022737"/>
    </source>
</evidence>
<reference evidence="5" key="2">
    <citation type="submission" date="2010-04" db="EMBL/GenBank/DDBJ databases">
        <authorList>
            <person name="Buell R."/>
            <person name="Hamilton J."/>
            <person name="Hostetler J."/>
        </authorList>
    </citation>
    <scope>NUCLEOTIDE SEQUENCE [LARGE SCALE GENOMIC DNA]</scope>
    <source>
        <strain evidence="5">DAOM:BR144</strain>
    </source>
</reference>
<feature type="repeat" description="WD" evidence="3">
    <location>
        <begin position="17"/>
        <end position="57"/>
    </location>
</feature>
<keyword evidence="5" id="KW-1185">Reference proteome</keyword>
<dbReference type="PANTHER" id="PTHR19854:SF1">
    <property type="entry name" value="GUANINE NUCLEOTIDE-BINDING PROTEIN SUBUNIT BETA-LIKE PROTEIN 1"/>
    <property type="match status" value="1"/>
</dbReference>
<organism evidence="4 5">
    <name type="scientific">Globisporangium ultimum (strain ATCC 200006 / CBS 805.95 / DAOM BR144)</name>
    <name type="common">Pythium ultimum</name>
    <dbReference type="NCBI Taxonomy" id="431595"/>
    <lineage>
        <taxon>Eukaryota</taxon>
        <taxon>Sar</taxon>
        <taxon>Stramenopiles</taxon>
        <taxon>Oomycota</taxon>
        <taxon>Peronosporomycetes</taxon>
        <taxon>Pythiales</taxon>
        <taxon>Pythiaceae</taxon>
        <taxon>Globisporangium</taxon>
    </lineage>
</organism>
<dbReference type="EMBL" id="GL376633">
    <property type="status" value="NOT_ANNOTATED_CDS"/>
    <property type="molecule type" value="Genomic_DNA"/>
</dbReference>
<dbReference type="SUPFAM" id="SSF50978">
    <property type="entry name" value="WD40 repeat-like"/>
    <property type="match status" value="1"/>
</dbReference>
<evidence type="ECO:0000256" key="1">
    <source>
        <dbReference type="ARBA" id="ARBA00022574"/>
    </source>
</evidence>
<feature type="repeat" description="WD" evidence="3">
    <location>
        <begin position="308"/>
        <end position="341"/>
    </location>
</feature>
<dbReference type="InterPro" id="IPR019775">
    <property type="entry name" value="WD40_repeat_CS"/>
</dbReference>
<dbReference type="EnsemblProtists" id="PYU1_T005400">
    <property type="protein sequence ID" value="PYU1_T005400"/>
    <property type="gene ID" value="PYU1_G005389"/>
</dbReference>
<dbReference type="InParanoid" id="K3WKA8"/>
<dbReference type="AlphaFoldDB" id="K3WKA8"/>
<dbReference type="eggNOG" id="KOG0322">
    <property type="taxonomic scope" value="Eukaryota"/>
</dbReference>
<dbReference type="InterPro" id="IPR020472">
    <property type="entry name" value="WD40_PAC1"/>
</dbReference>
<dbReference type="PROSITE" id="PS50082">
    <property type="entry name" value="WD_REPEATS_2"/>
    <property type="match status" value="2"/>
</dbReference>
<dbReference type="Gene3D" id="2.130.10.10">
    <property type="entry name" value="YVTN repeat-like/Quinoprotein amine dehydrogenase"/>
    <property type="match status" value="2"/>
</dbReference>
<evidence type="ECO:0000256" key="3">
    <source>
        <dbReference type="PROSITE-ProRule" id="PRU00221"/>
    </source>
</evidence>